<name>A0A8K0VWX5_9PLEO</name>
<accession>A0A8K0VWX5</accession>
<organism evidence="1 2">
    <name type="scientific">Paraphoma chrysanthemicola</name>
    <dbReference type="NCBI Taxonomy" id="798071"/>
    <lineage>
        <taxon>Eukaryota</taxon>
        <taxon>Fungi</taxon>
        <taxon>Dikarya</taxon>
        <taxon>Ascomycota</taxon>
        <taxon>Pezizomycotina</taxon>
        <taxon>Dothideomycetes</taxon>
        <taxon>Pleosporomycetidae</taxon>
        <taxon>Pleosporales</taxon>
        <taxon>Pleosporineae</taxon>
        <taxon>Phaeosphaeriaceae</taxon>
        <taxon>Paraphoma</taxon>
    </lineage>
</organism>
<dbReference type="PANTHER" id="PTHR42085">
    <property type="entry name" value="F-BOX DOMAIN-CONTAINING PROTEIN"/>
    <property type="match status" value="1"/>
</dbReference>
<evidence type="ECO:0000313" key="1">
    <source>
        <dbReference type="EMBL" id="KAH7083989.1"/>
    </source>
</evidence>
<dbReference type="AlphaFoldDB" id="A0A8K0VWX5"/>
<dbReference type="Proteomes" id="UP000813461">
    <property type="component" value="Unassembled WGS sequence"/>
</dbReference>
<dbReference type="OrthoDB" id="62952at2759"/>
<protein>
    <submittedName>
        <fullName evidence="1">Uncharacterized protein</fullName>
    </submittedName>
</protein>
<dbReference type="PANTHER" id="PTHR42085:SF1">
    <property type="entry name" value="F-BOX DOMAIN-CONTAINING PROTEIN"/>
    <property type="match status" value="1"/>
</dbReference>
<reference evidence="1" key="1">
    <citation type="journal article" date="2021" name="Nat. Commun.">
        <title>Genetic determinants of endophytism in the Arabidopsis root mycobiome.</title>
        <authorList>
            <person name="Mesny F."/>
            <person name="Miyauchi S."/>
            <person name="Thiergart T."/>
            <person name="Pickel B."/>
            <person name="Atanasova L."/>
            <person name="Karlsson M."/>
            <person name="Huettel B."/>
            <person name="Barry K.W."/>
            <person name="Haridas S."/>
            <person name="Chen C."/>
            <person name="Bauer D."/>
            <person name="Andreopoulos W."/>
            <person name="Pangilinan J."/>
            <person name="LaButti K."/>
            <person name="Riley R."/>
            <person name="Lipzen A."/>
            <person name="Clum A."/>
            <person name="Drula E."/>
            <person name="Henrissat B."/>
            <person name="Kohler A."/>
            <person name="Grigoriev I.V."/>
            <person name="Martin F.M."/>
            <person name="Hacquard S."/>
        </authorList>
    </citation>
    <scope>NUCLEOTIDE SEQUENCE</scope>
    <source>
        <strain evidence="1">MPI-SDFR-AT-0120</strain>
    </source>
</reference>
<keyword evidence="2" id="KW-1185">Reference proteome</keyword>
<evidence type="ECO:0000313" key="2">
    <source>
        <dbReference type="Proteomes" id="UP000813461"/>
    </source>
</evidence>
<dbReference type="EMBL" id="JAGMVJ010000013">
    <property type="protein sequence ID" value="KAH7083989.1"/>
    <property type="molecule type" value="Genomic_DNA"/>
</dbReference>
<proteinExistence type="predicted"/>
<dbReference type="InterPro" id="IPR038883">
    <property type="entry name" value="AN11006-like"/>
</dbReference>
<sequence length="347" mass="40526">MEVHDVCAFSKNDLNSDEDHTHLSGSKQVIQPALRPFAFLELAVELRIEIYRYALTCSEPIASESNKLQTHEKDNPAVALLRTCKTILSEGSQVFYGENDFRFQHEDFFFIPKRLPEHNFRWLKQLTMKVPFFVGRCSTRLEKFQEFGDMPLSPRQKDRSTARLNYLQKRLFEEEYIKYSANDLVRKLFLHTANAPNLKQLNLAFRNCMSSNIFDAPFEVTENLAKTARSWLDNMQVLRDFKDLLTARPLLKIVLIENTSLSMQNIWKSLPYEQCYNRIAPRLKHIGVWDRRVVLLSNTELMYDQNSRYICKPIPQEVTAEDPEDFLLAMEPLFAGITYGSYDDTQA</sequence>
<gene>
    <name evidence="1" type="ORF">FB567DRAFT_630443</name>
</gene>
<comment type="caution">
    <text evidence="1">The sequence shown here is derived from an EMBL/GenBank/DDBJ whole genome shotgun (WGS) entry which is preliminary data.</text>
</comment>